<proteinExistence type="predicted"/>
<sequence>MDRDVKRNIAENAPIENPPEGGAGRDPLQDLSPEACTFEVFQQLNSKTGTLRVQAYAGQRTFPVPGASVLVTHDFADGTRRFSAGMTDESGVFGDILLPAPNNALAQSPTGEMPYALYDIRVSHPGCRTEIYRAVPVFPGVTSIQPVQFLAVGER</sequence>
<evidence type="ECO:0000256" key="1">
    <source>
        <dbReference type="SAM" id="MobiDB-lite"/>
    </source>
</evidence>
<gene>
    <name evidence="2" type="ORF">LKD31_07570</name>
</gene>
<reference evidence="2" key="1">
    <citation type="submission" date="2021-10" db="EMBL/GenBank/DDBJ databases">
        <title>Anaerobic single-cell dispensing facilitates the cultivation of human gut bacteria.</title>
        <authorList>
            <person name="Afrizal A."/>
        </authorList>
    </citation>
    <scope>NUCLEOTIDE SEQUENCE</scope>
    <source>
        <strain evidence="2">CLA-AA-H250</strain>
    </source>
</reference>
<dbReference type="EMBL" id="JAJEQC010000006">
    <property type="protein sequence ID" value="MCC2136874.1"/>
    <property type="molecule type" value="Genomic_DNA"/>
</dbReference>
<dbReference type="AlphaFoldDB" id="A0AAE3AHR2"/>
<evidence type="ECO:0000313" key="3">
    <source>
        <dbReference type="Proteomes" id="UP001199424"/>
    </source>
</evidence>
<keyword evidence="2" id="KW-0645">Protease</keyword>
<protein>
    <submittedName>
        <fullName evidence="2">Carboxypeptidase-like regulatory domain-containing protein</fullName>
    </submittedName>
</protein>
<accession>A0AAE3AHR2</accession>
<dbReference type="GO" id="GO:0004180">
    <property type="term" value="F:carboxypeptidase activity"/>
    <property type="evidence" value="ECO:0007669"/>
    <property type="project" value="UniProtKB-KW"/>
</dbReference>
<evidence type="ECO:0000313" key="2">
    <source>
        <dbReference type="EMBL" id="MCC2136874.1"/>
    </source>
</evidence>
<keyword evidence="2" id="KW-0121">Carboxypeptidase</keyword>
<comment type="caution">
    <text evidence="2">The sequence shown here is derived from an EMBL/GenBank/DDBJ whole genome shotgun (WGS) entry which is preliminary data.</text>
</comment>
<dbReference type="RefSeq" id="WP_308449234.1">
    <property type="nucleotide sequence ID" value="NZ_JAJEQC010000006.1"/>
</dbReference>
<keyword evidence="3" id="KW-1185">Reference proteome</keyword>
<name>A0AAE3AHR2_9FIRM</name>
<organism evidence="2 3">
    <name type="scientific">Hominenteromicrobium mulieris</name>
    <dbReference type="NCBI Taxonomy" id="2885357"/>
    <lineage>
        <taxon>Bacteria</taxon>
        <taxon>Bacillati</taxon>
        <taxon>Bacillota</taxon>
        <taxon>Clostridia</taxon>
        <taxon>Eubacteriales</taxon>
        <taxon>Oscillospiraceae</taxon>
        <taxon>Hominenteromicrobium</taxon>
    </lineage>
</organism>
<dbReference type="Proteomes" id="UP001199424">
    <property type="component" value="Unassembled WGS sequence"/>
</dbReference>
<feature type="region of interest" description="Disordered" evidence="1">
    <location>
        <begin position="1"/>
        <end position="29"/>
    </location>
</feature>
<keyword evidence="2" id="KW-0378">Hydrolase</keyword>